<dbReference type="GO" id="GO:0005737">
    <property type="term" value="C:cytoplasm"/>
    <property type="evidence" value="ECO:0007669"/>
    <property type="project" value="UniProtKB-SubCell"/>
</dbReference>
<dbReference type="Pfam" id="PF02367">
    <property type="entry name" value="TsaE"/>
    <property type="match status" value="1"/>
</dbReference>
<dbReference type="SUPFAM" id="SSF52540">
    <property type="entry name" value="P-loop containing nucleoside triphosphate hydrolases"/>
    <property type="match status" value="1"/>
</dbReference>
<evidence type="ECO:0000256" key="1">
    <source>
        <dbReference type="ARBA" id="ARBA00004496"/>
    </source>
</evidence>
<dbReference type="PANTHER" id="PTHR33540:SF2">
    <property type="entry name" value="TRNA THREONYLCARBAMOYLADENOSINE BIOSYNTHESIS PROTEIN TSAE"/>
    <property type="match status" value="1"/>
</dbReference>
<dbReference type="PANTHER" id="PTHR33540">
    <property type="entry name" value="TRNA THREONYLCARBAMOYLADENOSINE BIOSYNTHESIS PROTEIN TSAE"/>
    <property type="match status" value="1"/>
</dbReference>
<evidence type="ECO:0000256" key="5">
    <source>
        <dbReference type="ARBA" id="ARBA00022694"/>
    </source>
</evidence>
<dbReference type="EMBL" id="LOHZ01000024">
    <property type="protein sequence ID" value="KYO66843.1"/>
    <property type="molecule type" value="Genomic_DNA"/>
</dbReference>
<dbReference type="Proteomes" id="UP000075737">
    <property type="component" value="Unassembled WGS sequence"/>
</dbReference>
<dbReference type="RefSeq" id="WP_068748049.1">
    <property type="nucleotide sequence ID" value="NZ_LOHZ01000024.1"/>
</dbReference>
<accession>A0A162MP56</accession>
<evidence type="ECO:0000256" key="2">
    <source>
        <dbReference type="ARBA" id="ARBA00007599"/>
    </source>
</evidence>
<dbReference type="PATRIC" id="fig|520767.4.peg.991"/>
<evidence type="ECO:0000313" key="11">
    <source>
        <dbReference type="EMBL" id="KYO66843.1"/>
    </source>
</evidence>
<sequence length="151" mass="16946">MIVVRTKSVEETEKLGSIIGKFLRPKDVVALVGDLGAGKTALTRGIAKGMGIKEYVVSPTFTIINFYKGVVPFVHVDAYRVESEEELEEAGFSDFLDECAVVVEWADKVKNLLPDSSLWIDIYPVDTIEREFRIYGKTPLMSIIQKELMQN</sequence>
<keyword evidence="12" id="KW-1185">Reference proteome</keyword>
<gene>
    <name evidence="11" type="primary">tsaE</name>
    <name evidence="11" type="ORF">ATZ99_08970</name>
</gene>
<dbReference type="NCBIfam" id="TIGR00150">
    <property type="entry name" value="T6A_YjeE"/>
    <property type="match status" value="1"/>
</dbReference>
<evidence type="ECO:0000256" key="4">
    <source>
        <dbReference type="ARBA" id="ARBA00022490"/>
    </source>
</evidence>
<keyword evidence="6" id="KW-0479">Metal-binding</keyword>
<evidence type="ECO:0000313" key="12">
    <source>
        <dbReference type="Proteomes" id="UP000075737"/>
    </source>
</evidence>
<evidence type="ECO:0000256" key="7">
    <source>
        <dbReference type="ARBA" id="ARBA00022741"/>
    </source>
</evidence>
<comment type="caution">
    <text evidence="11">The sequence shown here is derived from an EMBL/GenBank/DDBJ whole genome shotgun (WGS) entry which is preliminary data.</text>
</comment>
<dbReference type="GO" id="GO:0002949">
    <property type="term" value="P:tRNA threonylcarbamoyladenosine modification"/>
    <property type="evidence" value="ECO:0007669"/>
    <property type="project" value="InterPro"/>
</dbReference>
<evidence type="ECO:0000256" key="3">
    <source>
        <dbReference type="ARBA" id="ARBA00019010"/>
    </source>
</evidence>
<protein>
    <recommendedName>
        <fullName evidence="3">tRNA threonylcarbamoyladenosine biosynthesis protein TsaE</fullName>
    </recommendedName>
    <alternativeName>
        <fullName evidence="10">t(6)A37 threonylcarbamoyladenosine biosynthesis protein TsaE</fullName>
    </alternativeName>
</protein>
<keyword evidence="9" id="KW-0460">Magnesium</keyword>
<evidence type="ECO:0000256" key="10">
    <source>
        <dbReference type="ARBA" id="ARBA00032441"/>
    </source>
</evidence>
<evidence type="ECO:0000256" key="9">
    <source>
        <dbReference type="ARBA" id="ARBA00022842"/>
    </source>
</evidence>
<keyword evidence="8" id="KW-0067">ATP-binding</keyword>
<comment type="similarity">
    <text evidence="2">Belongs to the TsaE family.</text>
</comment>
<comment type="subcellular location">
    <subcellularLocation>
        <location evidence="1">Cytoplasm</location>
    </subcellularLocation>
</comment>
<dbReference type="Gene3D" id="3.40.50.300">
    <property type="entry name" value="P-loop containing nucleotide triphosphate hydrolases"/>
    <property type="match status" value="1"/>
</dbReference>
<reference evidence="11 12" key="1">
    <citation type="submission" date="2015-12" db="EMBL/GenBank/DDBJ databases">
        <title>Draft genome of Thermovenabulum gondwanense isolated from a red thermophilic microbial mat colonisisng an outflow channel of a bore well.</title>
        <authorList>
            <person name="Patel B.K."/>
        </authorList>
    </citation>
    <scope>NUCLEOTIDE SEQUENCE [LARGE SCALE GENOMIC DNA]</scope>
    <source>
        <strain evidence="11 12">R270</strain>
    </source>
</reference>
<proteinExistence type="inferred from homology"/>
<evidence type="ECO:0000256" key="8">
    <source>
        <dbReference type="ARBA" id="ARBA00022840"/>
    </source>
</evidence>
<dbReference type="InterPro" id="IPR003442">
    <property type="entry name" value="T6A_TsaE"/>
</dbReference>
<dbReference type="GO" id="GO:0046872">
    <property type="term" value="F:metal ion binding"/>
    <property type="evidence" value="ECO:0007669"/>
    <property type="project" value="UniProtKB-KW"/>
</dbReference>
<dbReference type="STRING" id="520767.ATZ99_08970"/>
<dbReference type="OrthoDB" id="9815896at2"/>
<name>A0A162MP56_9FIRM</name>
<keyword evidence="7" id="KW-0547">Nucleotide-binding</keyword>
<evidence type="ECO:0000256" key="6">
    <source>
        <dbReference type="ARBA" id="ARBA00022723"/>
    </source>
</evidence>
<dbReference type="GO" id="GO:0005524">
    <property type="term" value="F:ATP binding"/>
    <property type="evidence" value="ECO:0007669"/>
    <property type="project" value="UniProtKB-KW"/>
</dbReference>
<dbReference type="AlphaFoldDB" id="A0A162MP56"/>
<organism evidence="11 12">
    <name type="scientific">Thermovenabulum gondwanense</name>
    <dbReference type="NCBI Taxonomy" id="520767"/>
    <lineage>
        <taxon>Bacteria</taxon>
        <taxon>Bacillati</taxon>
        <taxon>Bacillota</taxon>
        <taxon>Clostridia</taxon>
        <taxon>Thermosediminibacterales</taxon>
        <taxon>Thermosediminibacteraceae</taxon>
        <taxon>Thermovenabulum</taxon>
    </lineage>
</organism>
<keyword evidence="4" id="KW-0963">Cytoplasm</keyword>
<keyword evidence="5" id="KW-0819">tRNA processing</keyword>
<dbReference type="InterPro" id="IPR027417">
    <property type="entry name" value="P-loop_NTPase"/>
</dbReference>